<evidence type="ECO:0000259" key="1">
    <source>
        <dbReference type="Pfam" id="PF14768"/>
    </source>
</evidence>
<sequence>MQQCFVCLSTNLSVDNGVLLCDDCGTQNQSTPEATAQDVEEQLRQQAVAYLQCLTTLLLPHTGFLDYQLGN</sequence>
<comment type="caution">
    <text evidence="2">The sequence shown here is derived from an EMBL/GenBank/DDBJ whole genome shotgun (WGS) entry which is preliminary data.</text>
</comment>
<evidence type="ECO:0000313" key="2">
    <source>
        <dbReference type="EMBL" id="GFH12380.1"/>
    </source>
</evidence>
<feature type="domain" description="RPA-interacting protein C-terminal" evidence="1">
    <location>
        <begin position="4"/>
        <end position="47"/>
    </location>
</feature>
<dbReference type="InterPro" id="IPR028159">
    <property type="entry name" value="RPA_interact_C_dom"/>
</dbReference>
<organism evidence="2 3">
    <name type="scientific">Haematococcus lacustris</name>
    <name type="common">Green alga</name>
    <name type="synonym">Haematococcus pluvialis</name>
    <dbReference type="NCBI Taxonomy" id="44745"/>
    <lineage>
        <taxon>Eukaryota</taxon>
        <taxon>Viridiplantae</taxon>
        <taxon>Chlorophyta</taxon>
        <taxon>core chlorophytes</taxon>
        <taxon>Chlorophyceae</taxon>
        <taxon>CS clade</taxon>
        <taxon>Chlamydomonadales</taxon>
        <taxon>Haematococcaceae</taxon>
        <taxon>Haematococcus</taxon>
    </lineage>
</organism>
<name>A0A699YR66_HAELA</name>
<dbReference type="AlphaFoldDB" id="A0A699YR66"/>
<accession>A0A699YR66</accession>
<reference evidence="2 3" key="1">
    <citation type="submission" date="2020-02" db="EMBL/GenBank/DDBJ databases">
        <title>Draft genome sequence of Haematococcus lacustris strain NIES-144.</title>
        <authorList>
            <person name="Morimoto D."/>
            <person name="Nakagawa S."/>
            <person name="Yoshida T."/>
            <person name="Sawayama S."/>
        </authorList>
    </citation>
    <scope>NUCLEOTIDE SEQUENCE [LARGE SCALE GENOMIC DNA]</scope>
    <source>
        <strain evidence="2 3">NIES-144</strain>
    </source>
</reference>
<protein>
    <recommendedName>
        <fullName evidence="1">RPA-interacting protein C-terminal domain-containing protein</fullName>
    </recommendedName>
</protein>
<dbReference type="Proteomes" id="UP000485058">
    <property type="component" value="Unassembled WGS sequence"/>
</dbReference>
<keyword evidence="3" id="KW-1185">Reference proteome</keyword>
<dbReference type="EMBL" id="BLLF01000497">
    <property type="protein sequence ID" value="GFH12380.1"/>
    <property type="molecule type" value="Genomic_DNA"/>
</dbReference>
<dbReference type="Pfam" id="PF14768">
    <property type="entry name" value="RPA_interact_C"/>
    <property type="match status" value="1"/>
</dbReference>
<proteinExistence type="predicted"/>
<feature type="non-terminal residue" evidence="2">
    <location>
        <position position="71"/>
    </location>
</feature>
<evidence type="ECO:0000313" key="3">
    <source>
        <dbReference type="Proteomes" id="UP000485058"/>
    </source>
</evidence>
<gene>
    <name evidence="2" type="ORF">HaLaN_08055</name>
</gene>